<keyword evidence="3" id="KW-1185">Reference proteome</keyword>
<evidence type="ECO:0000256" key="1">
    <source>
        <dbReference type="SAM" id="SignalP"/>
    </source>
</evidence>
<dbReference type="AlphaFoldDB" id="A0A2P5C4B2"/>
<evidence type="ECO:0000313" key="2">
    <source>
        <dbReference type="EMBL" id="PON55849.1"/>
    </source>
</evidence>
<dbReference type="OrthoDB" id="691528at2759"/>
<dbReference type="Pfam" id="PF12609">
    <property type="entry name" value="DUF3774"/>
    <property type="match status" value="1"/>
</dbReference>
<sequence>MGSASRSAWIVAASIGAVEALKDQMGVCRWNFVPRSVQNHAKTNIRSFSQAKKLTARSSVAVTKMRDESLKQSEKSMRRVMYLNCWGS</sequence>
<feature type="signal peptide" evidence="1">
    <location>
        <begin position="1"/>
        <end position="20"/>
    </location>
</feature>
<dbReference type="Proteomes" id="UP000237105">
    <property type="component" value="Unassembled WGS sequence"/>
</dbReference>
<dbReference type="PANTHER" id="PTHR33090">
    <property type="entry name" value="DUF3774 DOMAIN PROTEIN-RELATED"/>
    <property type="match status" value="1"/>
</dbReference>
<proteinExistence type="predicted"/>
<gene>
    <name evidence="2" type="ORF">PanWU01x14_185270</name>
</gene>
<evidence type="ECO:0000313" key="3">
    <source>
        <dbReference type="Proteomes" id="UP000237105"/>
    </source>
</evidence>
<organism evidence="2 3">
    <name type="scientific">Parasponia andersonii</name>
    <name type="common">Sponia andersonii</name>
    <dbReference type="NCBI Taxonomy" id="3476"/>
    <lineage>
        <taxon>Eukaryota</taxon>
        <taxon>Viridiplantae</taxon>
        <taxon>Streptophyta</taxon>
        <taxon>Embryophyta</taxon>
        <taxon>Tracheophyta</taxon>
        <taxon>Spermatophyta</taxon>
        <taxon>Magnoliopsida</taxon>
        <taxon>eudicotyledons</taxon>
        <taxon>Gunneridae</taxon>
        <taxon>Pentapetalae</taxon>
        <taxon>rosids</taxon>
        <taxon>fabids</taxon>
        <taxon>Rosales</taxon>
        <taxon>Cannabaceae</taxon>
        <taxon>Parasponia</taxon>
    </lineage>
</organism>
<name>A0A2P5C4B2_PARAD</name>
<comment type="caution">
    <text evidence="2">The sequence shown here is derived from an EMBL/GenBank/DDBJ whole genome shotgun (WGS) entry which is preliminary data.</text>
</comment>
<protein>
    <submittedName>
        <fullName evidence="2">Wound-responsive family protein</fullName>
    </submittedName>
</protein>
<feature type="chain" id="PRO_5015123910" evidence="1">
    <location>
        <begin position="21"/>
        <end position="88"/>
    </location>
</feature>
<dbReference type="STRING" id="3476.A0A2P5C4B2"/>
<accession>A0A2P5C4B2</accession>
<keyword evidence="1" id="KW-0732">Signal</keyword>
<reference evidence="3" key="1">
    <citation type="submission" date="2016-06" db="EMBL/GenBank/DDBJ databases">
        <title>Parallel loss of symbiosis genes in relatives of nitrogen-fixing non-legume Parasponia.</title>
        <authorList>
            <person name="Van Velzen R."/>
            <person name="Holmer R."/>
            <person name="Bu F."/>
            <person name="Rutten L."/>
            <person name="Van Zeijl A."/>
            <person name="Liu W."/>
            <person name="Santuari L."/>
            <person name="Cao Q."/>
            <person name="Sharma T."/>
            <person name="Shen D."/>
            <person name="Roswanjaya Y."/>
            <person name="Wardhani T."/>
            <person name="Kalhor M.S."/>
            <person name="Jansen J."/>
            <person name="Van den Hoogen J."/>
            <person name="Gungor B."/>
            <person name="Hartog M."/>
            <person name="Hontelez J."/>
            <person name="Verver J."/>
            <person name="Yang W.-C."/>
            <person name="Schijlen E."/>
            <person name="Repin R."/>
            <person name="Schilthuizen M."/>
            <person name="Schranz E."/>
            <person name="Heidstra R."/>
            <person name="Miyata K."/>
            <person name="Fedorova E."/>
            <person name="Kohlen W."/>
            <person name="Bisseling T."/>
            <person name="Smit S."/>
            <person name="Geurts R."/>
        </authorList>
    </citation>
    <scope>NUCLEOTIDE SEQUENCE [LARGE SCALE GENOMIC DNA]</scope>
    <source>
        <strain evidence="3">cv. WU1-14</strain>
    </source>
</reference>
<dbReference type="InterPro" id="IPR022251">
    <property type="entry name" value="DUF3774_wound-induced"/>
</dbReference>
<dbReference type="EMBL" id="JXTB01000178">
    <property type="protein sequence ID" value="PON55849.1"/>
    <property type="molecule type" value="Genomic_DNA"/>
</dbReference>